<evidence type="ECO:0000256" key="7">
    <source>
        <dbReference type="ARBA" id="ARBA00039318"/>
    </source>
</evidence>
<feature type="region of interest" description="Disordered" evidence="9">
    <location>
        <begin position="382"/>
        <end position="401"/>
    </location>
</feature>
<dbReference type="InterPro" id="IPR000754">
    <property type="entry name" value="Ribosomal_uS9"/>
</dbReference>
<feature type="compositionally biased region" description="Basic and acidic residues" evidence="9">
    <location>
        <begin position="29"/>
        <end position="38"/>
    </location>
</feature>
<dbReference type="AlphaFoldDB" id="A0A1S3DDA8"/>
<dbReference type="OMA" id="HHFLFYT"/>
<keyword evidence="4 11" id="KW-0689">Ribosomal protein</keyword>
<dbReference type="FunFam" id="3.30.230.10:FF:000035">
    <property type="entry name" value="28S ribosomal protein S9, mitochondrial"/>
    <property type="match status" value="1"/>
</dbReference>
<comment type="subcellular location">
    <subcellularLocation>
        <location evidence="1">Mitochondrion</location>
    </subcellularLocation>
</comment>
<dbReference type="GO" id="GO:0003735">
    <property type="term" value="F:structural constituent of ribosome"/>
    <property type="evidence" value="ECO:0007669"/>
    <property type="project" value="InterPro"/>
</dbReference>
<dbReference type="Pfam" id="PF00380">
    <property type="entry name" value="Ribosomal_S9"/>
    <property type="match status" value="1"/>
</dbReference>
<dbReference type="InterPro" id="IPR020568">
    <property type="entry name" value="Ribosomal_Su5_D2-typ_SF"/>
</dbReference>
<dbReference type="Gene3D" id="3.30.230.10">
    <property type="match status" value="1"/>
</dbReference>
<dbReference type="GO" id="GO:0005763">
    <property type="term" value="C:mitochondrial small ribosomal subunit"/>
    <property type="evidence" value="ECO:0007669"/>
    <property type="project" value="TreeGrafter"/>
</dbReference>
<dbReference type="GO" id="GO:0005743">
    <property type="term" value="C:mitochondrial inner membrane"/>
    <property type="evidence" value="ECO:0007669"/>
    <property type="project" value="UniProtKB-ARBA"/>
</dbReference>
<dbReference type="Proteomes" id="UP000079169">
    <property type="component" value="Unplaced"/>
</dbReference>
<evidence type="ECO:0000256" key="1">
    <source>
        <dbReference type="ARBA" id="ARBA00004173"/>
    </source>
</evidence>
<organism evidence="10 11">
    <name type="scientific">Diaphorina citri</name>
    <name type="common">Asian citrus psyllid</name>
    <dbReference type="NCBI Taxonomy" id="121845"/>
    <lineage>
        <taxon>Eukaryota</taxon>
        <taxon>Metazoa</taxon>
        <taxon>Ecdysozoa</taxon>
        <taxon>Arthropoda</taxon>
        <taxon>Hexapoda</taxon>
        <taxon>Insecta</taxon>
        <taxon>Pterygota</taxon>
        <taxon>Neoptera</taxon>
        <taxon>Paraneoptera</taxon>
        <taxon>Hemiptera</taxon>
        <taxon>Sternorrhyncha</taxon>
        <taxon>Psylloidea</taxon>
        <taxon>Psyllidae</taxon>
        <taxon>Diaphorininae</taxon>
        <taxon>Diaphorina</taxon>
    </lineage>
</organism>
<dbReference type="GO" id="GO:0003723">
    <property type="term" value="F:RNA binding"/>
    <property type="evidence" value="ECO:0007669"/>
    <property type="project" value="TreeGrafter"/>
</dbReference>
<evidence type="ECO:0000256" key="3">
    <source>
        <dbReference type="ARBA" id="ARBA00022946"/>
    </source>
</evidence>
<dbReference type="KEGG" id="dci:103516260"/>
<dbReference type="NCBIfam" id="NF001099">
    <property type="entry name" value="PRK00132.1"/>
    <property type="match status" value="1"/>
</dbReference>
<keyword evidence="6" id="KW-0687">Ribonucleoprotein</keyword>
<dbReference type="STRING" id="121845.A0A1S3DDA8"/>
<sequence length="401" mass="47186">MSLQRLFQRNCRLSFLARFSSKTPNPPDKPNEPSELAKETANIPETPHHDMFDRTKVSKAMQAYLKRAEDYTNFMEGEKHSFEVGRRHLANMMGRDVETFTQKDIDEAIAYLMPSGLYSKKARPYMKHPEEVFPPKKDAEFDNLGRPYHFLFYTGKPNLYELFHNANVLIRKLNKMEDEDLRNPKQTQASEASRELYLTNTEWMSQEALERITVEPITKPEYQQFVAVMTRLVNHKYAYLHEEFIFKYRQPKVIKTMNFDPEEPQAGEDGVKFVTTKDCPRKCARADVTVYQPGTGKITINEKHYFDYFPDENDRQQLMFPLIFTDMLNKVDIVASVREGGHSGQAGAIRWGISWGLRNFVEPEMRERMRLAGLLTRDFRRKERKKPGQARARKKFTWKKR</sequence>
<keyword evidence="3" id="KW-0809">Transit peptide</keyword>
<evidence type="ECO:0000256" key="4">
    <source>
        <dbReference type="ARBA" id="ARBA00022980"/>
    </source>
</evidence>
<accession>A0A1S3DDA8</accession>
<evidence type="ECO:0000256" key="6">
    <source>
        <dbReference type="ARBA" id="ARBA00023274"/>
    </source>
</evidence>
<gene>
    <name evidence="11" type="primary">LOC103516260</name>
</gene>
<dbReference type="InterPro" id="IPR014721">
    <property type="entry name" value="Ribsml_uS5_D2-typ_fold_subgr"/>
</dbReference>
<dbReference type="GeneID" id="103516260"/>
<comment type="similarity">
    <text evidence="2">Belongs to the universal ribosomal protein uS9 family.</text>
</comment>
<dbReference type="SUPFAM" id="SSF54211">
    <property type="entry name" value="Ribosomal protein S5 domain 2-like"/>
    <property type="match status" value="1"/>
</dbReference>
<evidence type="ECO:0000256" key="2">
    <source>
        <dbReference type="ARBA" id="ARBA00005251"/>
    </source>
</evidence>
<proteinExistence type="inferred from homology"/>
<evidence type="ECO:0000313" key="10">
    <source>
        <dbReference type="Proteomes" id="UP000079169"/>
    </source>
</evidence>
<evidence type="ECO:0000256" key="8">
    <source>
        <dbReference type="ARBA" id="ARBA00076042"/>
    </source>
</evidence>
<dbReference type="RefSeq" id="XP_008479444.1">
    <property type="nucleotide sequence ID" value="XM_008481222.3"/>
</dbReference>
<keyword evidence="10" id="KW-1185">Reference proteome</keyword>
<dbReference type="GO" id="GO:0006412">
    <property type="term" value="P:translation"/>
    <property type="evidence" value="ECO:0007669"/>
    <property type="project" value="InterPro"/>
</dbReference>
<reference evidence="11" key="1">
    <citation type="submission" date="2025-08" db="UniProtKB">
        <authorList>
            <consortium name="RefSeq"/>
        </authorList>
    </citation>
    <scope>IDENTIFICATION</scope>
</reference>
<protein>
    <recommendedName>
        <fullName evidence="7">Small ribosomal subunit protein uS9m</fullName>
    </recommendedName>
    <alternativeName>
        <fullName evidence="8">28S ribosomal protein S9, mitochondrial</fullName>
    </alternativeName>
</protein>
<evidence type="ECO:0000313" key="11">
    <source>
        <dbReference type="RefSeq" id="XP_008479444.1"/>
    </source>
</evidence>
<keyword evidence="5" id="KW-0496">Mitochondrion</keyword>
<evidence type="ECO:0000256" key="9">
    <source>
        <dbReference type="SAM" id="MobiDB-lite"/>
    </source>
</evidence>
<feature type="region of interest" description="Disordered" evidence="9">
    <location>
        <begin position="18"/>
        <end position="53"/>
    </location>
</feature>
<dbReference type="InterPro" id="IPR023035">
    <property type="entry name" value="Ribosomal_uS9_bac/plastid"/>
</dbReference>
<dbReference type="PaxDb" id="121845-A0A1S3DDA8"/>
<dbReference type="PANTHER" id="PTHR21569:SF1">
    <property type="entry name" value="SMALL RIBOSOMAL SUBUNIT PROTEIN US9M"/>
    <property type="match status" value="1"/>
</dbReference>
<name>A0A1S3DDA8_DIACI</name>
<dbReference type="PANTHER" id="PTHR21569">
    <property type="entry name" value="RIBOSOMAL PROTEIN S9"/>
    <property type="match status" value="1"/>
</dbReference>
<evidence type="ECO:0000256" key="5">
    <source>
        <dbReference type="ARBA" id="ARBA00023128"/>
    </source>
</evidence>